<sequence length="109" mass="12401">MQTHTPTTTVTKQLQTEPTFNFHPLSAPLLPSPQLTPSPLLASPQSPSLRAEPQTQQPVFAEEFCPQLSKKLFFFSFMMMYLSVGILFHKTPFFMKHFVIESQNLTFPA</sequence>
<feature type="region of interest" description="Disordered" evidence="1">
    <location>
        <begin position="26"/>
        <end position="56"/>
    </location>
</feature>
<protein>
    <submittedName>
        <fullName evidence="3">Uncharacterized protein</fullName>
    </submittedName>
</protein>
<keyword evidence="2" id="KW-0472">Membrane</keyword>
<name>A0A3S2Q124_ORYJA</name>
<feature type="transmembrane region" description="Helical" evidence="2">
    <location>
        <begin position="72"/>
        <end position="88"/>
    </location>
</feature>
<keyword evidence="2" id="KW-1133">Transmembrane helix</keyword>
<evidence type="ECO:0000313" key="3">
    <source>
        <dbReference type="EMBL" id="RVE66826.1"/>
    </source>
</evidence>
<dbReference type="AlphaFoldDB" id="A0A3S2Q124"/>
<evidence type="ECO:0000256" key="2">
    <source>
        <dbReference type="SAM" id="Phobius"/>
    </source>
</evidence>
<evidence type="ECO:0000256" key="1">
    <source>
        <dbReference type="SAM" id="MobiDB-lite"/>
    </source>
</evidence>
<keyword evidence="2" id="KW-0812">Transmembrane</keyword>
<accession>A0A3S2Q124</accession>
<feature type="compositionally biased region" description="Low complexity" evidence="1">
    <location>
        <begin position="37"/>
        <end position="49"/>
    </location>
</feature>
<gene>
    <name evidence="3" type="ORF">OJAV_G00111420</name>
</gene>
<evidence type="ECO:0000313" key="4">
    <source>
        <dbReference type="Proteomes" id="UP000283210"/>
    </source>
</evidence>
<reference evidence="3 4" key="1">
    <citation type="submission" date="2018-11" db="EMBL/GenBank/DDBJ databases">
        <authorList>
            <person name="Lopez-Roques C."/>
            <person name="Donnadieu C."/>
            <person name="Bouchez O."/>
            <person name="Klopp C."/>
            <person name="Cabau C."/>
            <person name="Zahm M."/>
        </authorList>
    </citation>
    <scope>NUCLEOTIDE SEQUENCE [LARGE SCALE GENOMIC DNA]</scope>
    <source>
        <strain evidence="3">RS831</strain>
        <tissue evidence="3">Whole body</tissue>
    </source>
</reference>
<reference evidence="3 4" key="2">
    <citation type="submission" date="2019-01" db="EMBL/GenBank/DDBJ databases">
        <title>A chromosome length genome reference of the Java medaka (oryzias javanicus).</title>
        <authorList>
            <person name="Herpin A."/>
            <person name="Takehana Y."/>
            <person name="Naruse K."/>
            <person name="Ansai S."/>
            <person name="Kawaguchi M."/>
        </authorList>
    </citation>
    <scope>NUCLEOTIDE SEQUENCE [LARGE SCALE GENOMIC DNA]</scope>
    <source>
        <strain evidence="3">RS831</strain>
        <tissue evidence="3">Whole body</tissue>
    </source>
</reference>
<dbReference type="Proteomes" id="UP000283210">
    <property type="component" value="Chromosome 11"/>
</dbReference>
<dbReference type="EMBL" id="CM012447">
    <property type="protein sequence ID" value="RVE66826.1"/>
    <property type="molecule type" value="Genomic_DNA"/>
</dbReference>
<keyword evidence="4" id="KW-1185">Reference proteome</keyword>
<organism evidence="3 4">
    <name type="scientific">Oryzias javanicus</name>
    <name type="common">Javanese ricefish</name>
    <name type="synonym">Aplocheilus javanicus</name>
    <dbReference type="NCBI Taxonomy" id="123683"/>
    <lineage>
        <taxon>Eukaryota</taxon>
        <taxon>Metazoa</taxon>
        <taxon>Chordata</taxon>
        <taxon>Craniata</taxon>
        <taxon>Vertebrata</taxon>
        <taxon>Euteleostomi</taxon>
        <taxon>Actinopterygii</taxon>
        <taxon>Neopterygii</taxon>
        <taxon>Teleostei</taxon>
        <taxon>Neoteleostei</taxon>
        <taxon>Acanthomorphata</taxon>
        <taxon>Ovalentaria</taxon>
        <taxon>Atherinomorphae</taxon>
        <taxon>Beloniformes</taxon>
        <taxon>Adrianichthyidae</taxon>
        <taxon>Oryziinae</taxon>
        <taxon>Oryzias</taxon>
    </lineage>
</organism>
<proteinExistence type="predicted"/>